<evidence type="ECO:0000256" key="5">
    <source>
        <dbReference type="SAM" id="MobiDB-lite"/>
    </source>
</evidence>
<keyword evidence="4 6" id="KW-0472">Membrane</keyword>
<protein>
    <submittedName>
        <fullName evidence="7">Formate/nitrite transporter family protein</fullName>
    </submittedName>
</protein>
<dbReference type="EMBL" id="JAGJRS010000034">
    <property type="protein sequence ID" value="MBP1475901.1"/>
    <property type="molecule type" value="Genomic_DNA"/>
</dbReference>
<keyword evidence="8" id="KW-1185">Reference proteome</keyword>
<proteinExistence type="predicted"/>
<dbReference type="Gene3D" id="1.20.1080.10">
    <property type="entry name" value="Glycerol uptake facilitator protein"/>
    <property type="match status" value="1"/>
</dbReference>
<dbReference type="RefSeq" id="WP_209623249.1">
    <property type="nucleotide sequence ID" value="NZ_JAGJRS010000034.1"/>
</dbReference>
<evidence type="ECO:0000256" key="2">
    <source>
        <dbReference type="ARBA" id="ARBA00022692"/>
    </source>
</evidence>
<dbReference type="PANTHER" id="PTHR30520">
    <property type="entry name" value="FORMATE TRANSPORTER-RELATED"/>
    <property type="match status" value="1"/>
</dbReference>
<comment type="subcellular location">
    <subcellularLocation>
        <location evidence="1">Membrane</location>
        <topology evidence="1">Multi-pass membrane protein</topology>
    </subcellularLocation>
</comment>
<keyword evidence="3 6" id="KW-1133">Transmembrane helix</keyword>
<dbReference type="InterPro" id="IPR000292">
    <property type="entry name" value="For/NO2_transpt"/>
</dbReference>
<organism evidence="7 8">
    <name type="scientific">Frateuria flava</name>
    <dbReference type="NCBI Taxonomy" id="2821489"/>
    <lineage>
        <taxon>Bacteria</taxon>
        <taxon>Pseudomonadati</taxon>
        <taxon>Pseudomonadota</taxon>
        <taxon>Gammaproteobacteria</taxon>
        <taxon>Lysobacterales</taxon>
        <taxon>Rhodanobacteraceae</taxon>
        <taxon>Frateuria</taxon>
    </lineage>
</organism>
<accession>A0ABS4DS55</accession>
<feature type="transmembrane region" description="Helical" evidence="6">
    <location>
        <begin position="145"/>
        <end position="165"/>
    </location>
</feature>
<feature type="transmembrane region" description="Helical" evidence="6">
    <location>
        <begin position="61"/>
        <end position="81"/>
    </location>
</feature>
<reference evidence="7 8" key="1">
    <citation type="submission" date="2021-04" db="EMBL/GenBank/DDBJ databases">
        <authorList>
            <person name="Huq M.A."/>
        </authorList>
    </citation>
    <scope>NUCLEOTIDE SEQUENCE [LARGE SCALE GENOMIC DNA]</scope>
    <source>
        <strain evidence="7 8">MAH-13</strain>
    </source>
</reference>
<comment type="caution">
    <text evidence="7">The sequence shown here is derived from an EMBL/GenBank/DDBJ whole genome shotgun (WGS) entry which is preliminary data.</text>
</comment>
<sequence length="309" mass="33132">MPQPTGRQRLGGAENPNEADARDGFSLSRQERGEVEQKRPPRVAVLHETIRLEGEEELGRGLLALSLSALAAGLSMGFSMLARGLLHRHLEGVPGAFLIESLGYPFGFLVVILARQQLFTENTMTAVLPLMTHPNLRKLGSLLRLWSVVFAGNLVGTALFAYGILHMQLFDEPTRTALLGIGTEVMGNTPLQMFTKGIVAGWLIATMVWLVPAAEHAKIAVIVLTTYLIALGGFTHIIVGSVETFYLVFAGSLSFGGFVTAFALPTLAGNIVGGSCIFALISHAQVRGDQAEEDEAQDSEGAGAHRDRS</sequence>
<feature type="region of interest" description="Disordered" evidence="5">
    <location>
        <begin position="289"/>
        <end position="309"/>
    </location>
</feature>
<evidence type="ECO:0000256" key="6">
    <source>
        <dbReference type="SAM" id="Phobius"/>
    </source>
</evidence>
<keyword evidence="2 6" id="KW-0812">Transmembrane</keyword>
<evidence type="ECO:0000256" key="4">
    <source>
        <dbReference type="ARBA" id="ARBA00023136"/>
    </source>
</evidence>
<feature type="transmembrane region" description="Helical" evidence="6">
    <location>
        <begin position="193"/>
        <end position="212"/>
    </location>
</feature>
<dbReference type="InterPro" id="IPR023271">
    <property type="entry name" value="Aquaporin-like"/>
</dbReference>
<evidence type="ECO:0000256" key="3">
    <source>
        <dbReference type="ARBA" id="ARBA00022989"/>
    </source>
</evidence>
<evidence type="ECO:0000313" key="7">
    <source>
        <dbReference type="EMBL" id="MBP1475901.1"/>
    </source>
</evidence>
<evidence type="ECO:0000313" key="8">
    <source>
        <dbReference type="Proteomes" id="UP000823790"/>
    </source>
</evidence>
<evidence type="ECO:0000256" key="1">
    <source>
        <dbReference type="ARBA" id="ARBA00004141"/>
    </source>
</evidence>
<dbReference type="Pfam" id="PF01226">
    <property type="entry name" value="Form_Nir_trans"/>
    <property type="match status" value="1"/>
</dbReference>
<feature type="compositionally biased region" description="Basic and acidic residues" evidence="5">
    <location>
        <begin position="19"/>
        <end position="39"/>
    </location>
</feature>
<feature type="transmembrane region" description="Helical" evidence="6">
    <location>
        <begin position="93"/>
        <end position="114"/>
    </location>
</feature>
<dbReference type="PANTHER" id="PTHR30520:SF2">
    <property type="entry name" value="INNER MEMBRANE PROTEIN YFDC"/>
    <property type="match status" value="1"/>
</dbReference>
<name>A0ABS4DS55_9GAMM</name>
<feature type="region of interest" description="Disordered" evidence="5">
    <location>
        <begin position="1"/>
        <end position="40"/>
    </location>
</feature>
<gene>
    <name evidence="7" type="ORF">J7I44_16505</name>
</gene>
<dbReference type="Proteomes" id="UP000823790">
    <property type="component" value="Unassembled WGS sequence"/>
</dbReference>
<feature type="transmembrane region" description="Helical" evidence="6">
    <location>
        <begin position="219"/>
        <end position="239"/>
    </location>
</feature>